<protein>
    <submittedName>
        <fullName evidence="3">Type VII secretion protein EccE</fullName>
    </submittedName>
</protein>
<evidence type="ECO:0000313" key="3">
    <source>
        <dbReference type="EMBL" id="SCL20931.1"/>
    </source>
</evidence>
<feature type="region of interest" description="Disordered" evidence="1">
    <location>
        <begin position="1"/>
        <end position="31"/>
    </location>
</feature>
<gene>
    <name evidence="3" type="ORF">GA0074692_1030</name>
</gene>
<dbReference type="OrthoDB" id="3604697at2"/>
<dbReference type="EMBL" id="FMHW01000002">
    <property type="protein sequence ID" value="SCL20931.1"/>
    <property type="molecule type" value="Genomic_DNA"/>
</dbReference>
<evidence type="ECO:0000313" key="4">
    <source>
        <dbReference type="Proteomes" id="UP000198959"/>
    </source>
</evidence>
<evidence type="ECO:0000256" key="1">
    <source>
        <dbReference type="SAM" id="MobiDB-lite"/>
    </source>
</evidence>
<proteinExistence type="predicted"/>
<dbReference type="InterPro" id="IPR050051">
    <property type="entry name" value="EccE_dom"/>
</dbReference>
<dbReference type="STRING" id="145854.GA0074692_1030"/>
<name>A0A1C6RUM7_9ACTN</name>
<dbReference type="RefSeq" id="WP_141725165.1">
    <property type="nucleotide sequence ID" value="NZ_FMHW01000002.1"/>
</dbReference>
<sequence>MPPTAPATAPPRDSARQRAASPLPVPPAGPRTLRGLGVGRLMLWQTAVLSAVAAGGPSGVVGGTLTGVAAGVVLATGVRWRGRWLSDWVVVRHRFRRRAGRALPALPGLRTRTEADRAGNRIGLAGDGRSWSALLRVESDGDLDDLLRRLLSRYDDPDLPLAGAQLVDWTSPGTGNAERWVAIRFDPEMASRAVRARGGGGIGAVRAAGTAALRLADELRAGGHQVTTLDGGQLRDAGAAVLGIDPRRADDPGTETWHYWSLGMLHQVCFRPRRAPRSLSDVATLLRRHAGTPALVSAVSVRWDRQRGGGTRSTALIRLGVPAGPSREAVAEAVGKATAGLDRDLVPLDGAHAEAAWATLPLAGLPVG</sequence>
<dbReference type="Proteomes" id="UP000198959">
    <property type="component" value="Unassembled WGS sequence"/>
</dbReference>
<evidence type="ECO:0000259" key="2">
    <source>
        <dbReference type="Pfam" id="PF11203"/>
    </source>
</evidence>
<keyword evidence="4" id="KW-1185">Reference proteome</keyword>
<reference evidence="4" key="1">
    <citation type="submission" date="2016-06" db="EMBL/GenBank/DDBJ databases">
        <authorList>
            <person name="Varghese N."/>
            <person name="Submissions Spin"/>
        </authorList>
    </citation>
    <scope>NUCLEOTIDE SEQUENCE [LARGE SCALE GENOMIC DNA]</scope>
    <source>
        <strain evidence="4">DSM 43817</strain>
    </source>
</reference>
<dbReference type="AlphaFoldDB" id="A0A1C6RUM7"/>
<accession>A0A1C6RUM7</accession>
<dbReference type="Pfam" id="PF11203">
    <property type="entry name" value="EccE"/>
    <property type="match status" value="1"/>
</dbReference>
<feature type="domain" description="Type VII secretion system protein EccE" evidence="2">
    <location>
        <begin position="176"/>
        <end position="271"/>
    </location>
</feature>
<organism evidence="3 4">
    <name type="scientific">Micromonospora pallida</name>
    <dbReference type="NCBI Taxonomy" id="145854"/>
    <lineage>
        <taxon>Bacteria</taxon>
        <taxon>Bacillati</taxon>
        <taxon>Actinomycetota</taxon>
        <taxon>Actinomycetes</taxon>
        <taxon>Micromonosporales</taxon>
        <taxon>Micromonosporaceae</taxon>
        <taxon>Micromonospora</taxon>
    </lineage>
</organism>